<evidence type="ECO:0000259" key="3">
    <source>
        <dbReference type="PROSITE" id="PS50110"/>
    </source>
</evidence>
<reference evidence="4 5" key="1">
    <citation type="submission" date="2019-02" db="EMBL/GenBank/DDBJ databases">
        <title>Deep-cultivation of Planctomycetes and their phenomic and genomic characterization uncovers novel biology.</title>
        <authorList>
            <person name="Wiegand S."/>
            <person name="Jogler M."/>
            <person name="Boedeker C."/>
            <person name="Pinto D."/>
            <person name="Vollmers J."/>
            <person name="Rivas-Marin E."/>
            <person name="Kohn T."/>
            <person name="Peeters S.H."/>
            <person name="Heuer A."/>
            <person name="Rast P."/>
            <person name="Oberbeckmann S."/>
            <person name="Bunk B."/>
            <person name="Jeske O."/>
            <person name="Meyerdierks A."/>
            <person name="Storesund J.E."/>
            <person name="Kallscheuer N."/>
            <person name="Luecker S."/>
            <person name="Lage O.M."/>
            <person name="Pohl T."/>
            <person name="Merkel B.J."/>
            <person name="Hornburger P."/>
            <person name="Mueller R.-W."/>
            <person name="Bruemmer F."/>
            <person name="Labrenz M."/>
            <person name="Spormann A.M."/>
            <person name="Op den Camp H."/>
            <person name="Overmann J."/>
            <person name="Amann R."/>
            <person name="Jetten M.S.M."/>
            <person name="Mascher T."/>
            <person name="Medema M.H."/>
            <person name="Devos D.P."/>
            <person name="Kaster A.-K."/>
            <person name="Ovreas L."/>
            <person name="Rohde M."/>
            <person name="Galperin M.Y."/>
            <person name="Jogler C."/>
        </authorList>
    </citation>
    <scope>NUCLEOTIDE SEQUENCE [LARGE SCALE GENOMIC DNA]</scope>
    <source>
        <strain evidence="4 5">Mal52</strain>
    </source>
</reference>
<proteinExistence type="predicted"/>
<feature type="modified residue" description="4-aspartylphosphate" evidence="2">
    <location>
        <position position="71"/>
    </location>
</feature>
<feature type="domain" description="Response regulatory" evidence="3">
    <location>
        <begin position="22"/>
        <end position="138"/>
    </location>
</feature>
<keyword evidence="1 2" id="KW-0597">Phosphoprotein</keyword>
<accession>A0A517ZKG8</accession>
<dbReference type="Proteomes" id="UP000319383">
    <property type="component" value="Chromosome"/>
</dbReference>
<evidence type="ECO:0000256" key="1">
    <source>
        <dbReference type="ARBA" id="ARBA00022553"/>
    </source>
</evidence>
<dbReference type="PROSITE" id="PS50110">
    <property type="entry name" value="RESPONSE_REGULATORY"/>
    <property type="match status" value="1"/>
</dbReference>
<dbReference type="OrthoDB" id="286140at2"/>
<gene>
    <name evidence="4" type="primary">glnG_2</name>
    <name evidence="4" type="ORF">Mal52_14650</name>
</gene>
<dbReference type="AlphaFoldDB" id="A0A517ZKG8"/>
<name>A0A517ZKG8_9PLAN</name>
<evidence type="ECO:0000313" key="4">
    <source>
        <dbReference type="EMBL" id="QDU42994.1"/>
    </source>
</evidence>
<evidence type="ECO:0000313" key="5">
    <source>
        <dbReference type="Proteomes" id="UP000319383"/>
    </source>
</evidence>
<dbReference type="KEGG" id="sdyn:Mal52_14650"/>
<sequence length="153" mass="16931">MSMKPFCDRADTLIANYNTQHTVLIIDDDPDITLCLEMVLANYDVNVIRDYGGHFGAWDAAQNTPDVIITDIAMPNGDGQLVLQSVKSEQQTADIPVLVLTGQRDESLASQLRQLGAACILYKPVHYQSLLNEILKHVPLRKLHGAMANSNRT</sequence>
<dbReference type="SUPFAM" id="SSF52172">
    <property type="entry name" value="CheY-like"/>
    <property type="match status" value="1"/>
</dbReference>
<keyword evidence="5" id="KW-1185">Reference proteome</keyword>
<dbReference type="PANTHER" id="PTHR44591">
    <property type="entry name" value="STRESS RESPONSE REGULATOR PROTEIN 1"/>
    <property type="match status" value="1"/>
</dbReference>
<organism evidence="4 5">
    <name type="scientific">Symmachiella dynata</name>
    <dbReference type="NCBI Taxonomy" id="2527995"/>
    <lineage>
        <taxon>Bacteria</taxon>
        <taxon>Pseudomonadati</taxon>
        <taxon>Planctomycetota</taxon>
        <taxon>Planctomycetia</taxon>
        <taxon>Planctomycetales</taxon>
        <taxon>Planctomycetaceae</taxon>
        <taxon>Symmachiella</taxon>
    </lineage>
</organism>
<dbReference type="GO" id="GO:0000160">
    <property type="term" value="P:phosphorelay signal transduction system"/>
    <property type="evidence" value="ECO:0007669"/>
    <property type="project" value="InterPro"/>
</dbReference>
<protein>
    <submittedName>
        <fullName evidence="4">Nitrogen regulation protein NR(I)</fullName>
    </submittedName>
</protein>
<dbReference type="InterPro" id="IPR011006">
    <property type="entry name" value="CheY-like_superfamily"/>
</dbReference>
<dbReference type="PANTHER" id="PTHR44591:SF23">
    <property type="entry name" value="CHEY SUBFAMILY"/>
    <property type="match status" value="1"/>
</dbReference>
<dbReference type="Gene3D" id="3.40.50.2300">
    <property type="match status" value="1"/>
</dbReference>
<evidence type="ECO:0000256" key="2">
    <source>
        <dbReference type="PROSITE-ProRule" id="PRU00169"/>
    </source>
</evidence>
<dbReference type="SMART" id="SM00448">
    <property type="entry name" value="REC"/>
    <property type="match status" value="1"/>
</dbReference>
<dbReference type="Pfam" id="PF00072">
    <property type="entry name" value="Response_reg"/>
    <property type="match status" value="1"/>
</dbReference>
<dbReference type="InterPro" id="IPR001789">
    <property type="entry name" value="Sig_transdc_resp-reg_receiver"/>
</dbReference>
<dbReference type="EMBL" id="CP036276">
    <property type="protein sequence ID" value="QDU42994.1"/>
    <property type="molecule type" value="Genomic_DNA"/>
</dbReference>
<dbReference type="RefSeq" id="WP_145424265.1">
    <property type="nucleotide sequence ID" value="NZ_CP036276.1"/>
</dbReference>
<dbReference type="InterPro" id="IPR050595">
    <property type="entry name" value="Bact_response_regulator"/>
</dbReference>